<protein>
    <submittedName>
        <fullName evidence="3">SDR family oxidoreductase</fullName>
    </submittedName>
</protein>
<keyword evidence="4" id="KW-1185">Reference proteome</keyword>
<accession>A0A934NTP5</accession>
<evidence type="ECO:0000256" key="1">
    <source>
        <dbReference type="ARBA" id="ARBA00006484"/>
    </source>
</evidence>
<dbReference type="Proteomes" id="UP000655868">
    <property type="component" value="Unassembled WGS sequence"/>
</dbReference>
<dbReference type="PANTHER" id="PTHR43180:SF66">
    <property type="entry name" value="SHORT-CHAIN DEHYDROGENASE_REDUCTASE FAMILY PROTEIN"/>
    <property type="match status" value="1"/>
</dbReference>
<keyword evidence="2" id="KW-0560">Oxidoreductase</keyword>
<evidence type="ECO:0000256" key="2">
    <source>
        <dbReference type="ARBA" id="ARBA00023002"/>
    </source>
</evidence>
<evidence type="ECO:0000313" key="4">
    <source>
        <dbReference type="Proteomes" id="UP000655868"/>
    </source>
</evidence>
<reference evidence="3" key="1">
    <citation type="submission" date="2020-12" db="EMBL/GenBank/DDBJ databases">
        <title>Antrihabitans popcorni sp. nov. and Antrihabitans auranticaus sp. nov., isolated from a larva cave.</title>
        <authorList>
            <person name="Lee S.D."/>
            <person name="Kim I.S."/>
        </authorList>
    </citation>
    <scope>NUCLEOTIDE SEQUENCE</scope>
    <source>
        <strain evidence="3">YC3-6</strain>
    </source>
</reference>
<dbReference type="Gene3D" id="3.40.50.720">
    <property type="entry name" value="NAD(P)-binding Rossmann-like Domain"/>
    <property type="match status" value="1"/>
</dbReference>
<proteinExistence type="inferred from homology"/>
<dbReference type="PROSITE" id="PS00061">
    <property type="entry name" value="ADH_SHORT"/>
    <property type="match status" value="1"/>
</dbReference>
<name>A0A934NTP5_9NOCA</name>
<dbReference type="Pfam" id="PF00106">
    <property type="entry name" value="adh_short"/>
    <property type="match status" value="1"/>
</dbReference>
<comment type="caution">
    <text evidence="3">The sequence shown here is derived from an EMBL/GenBank/DDBJ whole genome shotgun (WGS) entry which is preliminary data.</text>
</comment>
<sequence>MDISGKVAIVTGSGAGIGAALARRLAAGGARVVVTDLDGAAAERVATEIAVERPDSVIFSAGDAADEAILRDLIARTEAEFGPVDLFFANAGIAGGLGLDSTEEQWNAALQINVMAHVRAAKLLVPGWVERGSGYFVTTASAAGLLTQLGSAPYSVSKHGAVAFAEWLSITYGGKGIGVSCLCPMGVQTALLDTGFSAGDKSAELAARAVRTAGEVLDPADVADIVVDAVADERFLILPHPQVLEFYRHKGSDYDRWILGMRRYQDALLAADGV</sequence>
<dbReference type="RefSeq" id="WP_199705976.1">
    <property type="nucleotide sequence ID" value="NZ_JAEMNV010000006.1"/>
</dbReference>
<dbReference type="PANTHER" id="PTHR43180">
    <property type="entry name" value="3-OXOACYL-(ACYL-CARRIER-PROTEIN) REDUCTASE (AFU_ORTHOLOGUE AFUA_6G11210)"/>
    <property type="match status" value="1"/>
</dbReference>
<dbReference type="InterPro" id="IPR002347">
    <property type="entry name" value="SDR_fam"/>
</dbReference>
<evidence type="ECO:0000313" key="3">
    <source>
        <dbReference type="EMBL" id="MBJ8341112.1"/>
    </source>
</evidence>
<dbReference type="PRINTS" id="PR00081">
    <property type="entry name" value="GDHRDH"/>
</dbReference>
<gene>
    <name evidence="3" type="ORF">JGU71_19680</name>
</gene>
<dbReference type="EMBL" id="JAEMNV010000006">
    <property type="protein sequence ID" value="MBJ8341112.1"/>
    <property type="molecule type" value="Genomic_DNA"/>
</dbReference>
<dbReference type="SUPFAM" id="SSF51735">
    <property type="entry name" value="NAD(P)-binding Rossmann-fold domains"/>
    <property type="match status" value="1"/>
</dbReference>
<comment type="similarity">
    <text evidence="1">Belongs to the short-chain dehydrogenases/reductases (SDR) family.</text>
</comment>
<dbReference type="GO" id="GO:0016491">
    <property type="term" value="F:oxidoreductase activity"/>
    <property type="evidence" value="ECO:0007669"/>
    <property type="project" value="UniProtKB-KW"/>
</dbReference>
<dbReference type="InterPro" id="IPR036291">
    <property type="entry name" value="NAD(P)-bd_dom_sf"/>
</dbReference>
<organism evidence="3 4">
    <name type="scientific">Antrihabitans stalagmiti</name>
    <dbReference type="NCBI Taxonomy" id="2799499"/>
    <lineage>
        <taxon>Bacteria</taxon>
        <taxon>Bacillati</taxon>
        <taxon>Actinomycetota</taxon>
        <taxon>Actinomycetes</taxon>
        <taxon>Mycobacteriales</taxon>
        <taxon>Nocardiaceae</taxon>
        <taxon>Antrihabitans</taxon>
    </lineage>
</organism>
<dbReference type="AlphaFoldDB" id="A0A934NTP5"/>
<dbReference type="InterPro" id="IPR020904">
    <property type="entry name" value="Sc_DH/Rdtase_CS"/>
</dbReference>
<dbReference type="CDD" id="cd05233">
    <property type="entry name" value="SDR_c"/>
    <property type="match status" value="1"/>
</dbReference>